<protein>
    <recommendedName>
        <fullName evidence="4">DUF4355 domain-containing protein</fullName>
    </recommendedName>
</protein>
<evidence type="ECO:0000313" key="3">
    <source>
        <dbReference type="Proteomes" id="UP000644010"/>
    </source>
</evidence>
<feature type="region of interest" description="Disordered" evidence="1">
    <location>
        <begin position="172"/>
        <end position="202"/>
    </location>
</feature>
<accession>A0ABR7E4K9</accession>
<comment type="caution">
    <text evidence="2">The sequence shown here is derived from an EMBL/GenBank/DDBJ whole genome shotgun (WGS) entry which is preliminary data.</text>
</comment>
<gene>
    <name evidence="2" type="ORF">H8S77_15425</name>
</gene>
<feature type="compositionally biased region" description="Basic and acidic residues" evidence="1">
    <location>
        <begin position="68"/>
        <end position="77"/>
    </location>
</feature>
<keyword evidence="3" id="KW-1185">Reference proteome</keyword>
<name>A0ABR7E4K9_9BACT</name>
<proteinExistence type="predicted"/>
<dbReference type="RefSeq" id="WP_186960172.1">
    <property type="nucleotide sequence ID" value="NZ_JACOOI010000016.1"/>
</dbReference>
<dbReference type="Proteomes" id="UP000644010">
    <property type="component" value="Unassembled WGS sequence"/>
</dbReference>
<evidence type="ECO:0000256" key="1">
    <source>
        <dbReference type="SAM" id="MobiDB-lite"/>
    </source>
</evidence>
<sequence length="202" mass="21641">MKDKIFNLLKQTYSSFGLSDDILQGQAEALANTGLVTDDNLQAVIDGQKPFLSSLQSGIDKRVTDAVNKAKSEKKEGAAAGGEQTKTEPDLQKLIEEAIAAKLSPIQEELNAYKAKEQQGARANMIASKAKELGIPEWRAKEGFAITPEMDEAAITSYLASVKQNIVTAGLESSNTSGVLSTPDDKAKESAEEWARALPDAN</sequence>
<evidence type="ECO:0008006" key="4">
    <source>
        <dbReference type="Google" id="ProtNLM"/>
    </source>
</evidence>
<evidence type="ECO:0000313" key="2">
    <source>
        <dbReference type="EMBL" id="MBC5644271.1"/>
    </source>
</evidence>
<dbReference type="EMBL" id="JACOOI010000016">
    <property type="protein sequence ID" value="MBC5644271.1"/>
    <property type="molecule type" value="Genomic_DNA"/>
</dbReference>
<feature type="region of interest" description="Disordered" evidence="1">
    <location>
        <begin position="68"/>
        <end position="88"/>
    </location>
</feature>
<organism evidence="2 3">
    <name type="scientific">Parabacteroides segnis</name>
    <dbReference type="NCBI Taxonomy" id="2763058"/>
    <lineage>
        <taxon>Bacteria</taxon>
        <taxon>Pseudomonadati</taxon>
        <taxon>Bacteroidota</taxon>
        <taxon>Bacteroidia</taxon>
        <taxon>Bacteroidales</taxon>
        <taxon>Tannerellaceae</taxon>
        <taxon>Parabacteroides</taxon>
    </lineage>
</organism>
<reference evidence="2 3" key="1">
    <citation type="submission" date="2020-08" db="EMBL/GenBank/DDBJ databases">
        <title>Genome public.</title>
        <authorList>
            <person name="Liu C."/>
            <person name="Sun Q."/>
        </authorList>
    </citation>
    <scope>NUCLEOTIDE SEQUENCE [LARGE SCALE GENOMIC DNA]</scope>
    <source>
        <strain evidence="2 3">BX2</strain>
    </source>
</reference>
<feature type="compositionally biased region" description="Basic and acidic residues" evidence="1">
    <location>
        <begin position="183"/>
        <end position="195"/>
    </location>
</feature>